<dbReference type="GO" id="GO:0030245">
    <property type="term" value="P:cellulose catabolic process"/>
    <property type="evidence" value="ECO:0007669"/>
    <property type="project" value="UniProtKB-KW"/>
</dbReference>
<protein>
    <recommendedName>
        <fullName evidence="9">Endoglucanase</fullName>
        <ecNumber evidence="9">3.2.1.4</ecNumber>
    </recommendedName>
</protein>
<keyword evidence="4 9" id="KW-0136">Cellulose degradation</keyword>
<evidence type="ECO:0000256" key="2">
    <source>
        <dbReference type="ARBA" id="ARBA00007072"/>
    </source>
</evidence>
<dbReference type="GO" id="GO:0008810">
    <property type="term" value="F:cellulase activity"/>
    <property type="evidence" value="ECO:0007669"/>
    <property type="project" value="UniProtKB-EC"/>
</dbReference>
<proteinExistence type="inferred from homology"/>
<dbReference type="InterPro" id="IPR012341">
    <property type="entry name" value="6hp_glycosidase-like_sf"/>
</dbReference>
<dbReference type="PANTHER" id="PTHR22298">
    <property type="entry name" value="ENDO-1,4-BETA-GLUCANASE"/>
    <property type="match status" value="1"/>
</dbReference>
<dbReference type="InterPro" id="IPR008928">
    <property type="entry name" value="6-hairpin_glycosidase_sf"/>
</dbReference>
<dbReference type="Proteomes" id="UP000295252">
    <property type="component" value="Chromosome X"/>
</dbReference>
<name>A0A068UNK7_COFCA</name>
<evidence type="ECO:0000256" key="9">
    <source>
        <dbReference type="RuleBase" id="RU361166"/>
    </source>
</evidence>
<dbReference type="InParanoid" id="A0A068UNK7"/>
<accession>A0A068UNK7</accession>
<evidence type="ECO:0000313" key="12">
    <source>
        <dbReference type="Proteomes" id="UP000295252"/>
    </source>
</evidence>
<dbReference type="EMBL" id="HG739125">
    <property type="protein sequence ID" value="CDP09829.1"/>
    <property type="molecule type" value="Genomic_DNA"/>
</dbReference>
<evidence type="ECO:0000256" key="3">
    <source>
        <dbReference type="ARBA" id="ARBA00022801"/>
    </source>
</evidence>
<keyword evidence="5 8" id="KW-0119">Carbohydrate metabolism</keyword>
<evidence type="ECO:0000256" key="1">
    <source>
        <dbReference type="ARBA" id="ARBA00000966"/>
    </source>
</evidence>
<dbReference type="AlphaFoldDB" id="A0A068UNK7"/>
<dbReference type="PhylomeDB" id="A0A068UNK7"/>
<dbReference type="PROSITE" id="PS00592">
    <property type="entry name" value="GH9_2"/>
    <property type="match status" value="1"/>
</dbReference>
<sequence>MTFYKMFMVGASAVLLLLIILGIIPKHHHQSFPPSLLEKPRLLDNYTMALNKALLFFDSQRSGVLPRDNNISWRGNSCTRDGLTTAHKNLVGGYYDAGDAVKFNFPASFAMTMLSWSVIEYRAQYEAAGELDHVKNIIKWGIDYFLKCFASESPIDHIVAQPIPNDHYCWMRPEDIDYPRPVSTCQSCSDLPAEMAAALASASLVFGDNVTYSEKLVHAAKSLFQFSMDHPGTYSILGSDAAKYYDSTNFHDEYVWGAAWMYYATGDPSYIEFATKKDNADFSGAFGRVTDYAGLSWDNKIAGALVLLSRLRIFLGRSYKEVLKVYHEQANLFMCSYLPLSSQFSRTRGGLILINQEDPHRLQYVVNAAFLAALYSDYLKVSETPGILCGSDFVASGILRNFSKNQVDYILGKNPQNMSYVVGYGIKYPLHVHHRGASIPHNGIKYSCTGGWKWRDTPKANPNTIVGALVAGPDENDGFKDNRRMMNYTQPRLAGNAGLVGALVALSGDGSIRINKSSMFSFVPAAKFPPPPPPPTPWIH</sequence>
<dbReference type="FunFam" id="1.50.10.10:FF:000020">
    <property type="entry name" value="Endoglucanase"/>
    <property type="match status" value="1"/>
</dbReference>
<dbReference type="Gramene" id="CDP09829">
    <property type="protein sequence ID" value="CDP09829"/>
    <property type="gene ID" value="GSCOC_T00030302001"/>
</dbReference>
<gene>
    <name evidence="11" type="ORF">GSCOC_T00030302001</name>
</gene>
<evidence type="ECO:0000256" key="8">
    <source>
        <dbReference type="PROSITE-ProRule" id="PRU10059"/>
    </source>
</evidence>
<evidence type="ECO:0000256" key="5">
    <source>
        <dbReference type="ARBA" id="ARBA00023277"/>
    </source>
</evidence>
<feature type="domain" description="Glycoside hydrolase family 9" evidence="10">
    <location>
        <begin position="46"/>
        <end position="503"/>
    </location>
</feature>
<keyword evidence="3 8" id="KW-0378">Hydrolase</keyword>
<organism evidence="11 12">
    <name type="scientific">Coffea canephora</name>
    <name type="common">Robusta coffee</name>
    <dbReference type="NCBI Taxonomy" id="49390"/>
    <lineage>
        <taxon>Eukaryota</taxon>
        <taxon>Viridiplantae</taxon>
        <taxon>Streptophyta</taxon>
        <taxon>Embryophyta</taxon>
        <taxon>Tracheophyta</taxon>
        <taxon>Spermatophyta</taxon>
        <taxon>Magnoliopsida</taxon>
        <taxon>eudicotyledons</taxon>
        <taxon>Gunneridae</taxon>
        <taxon>Pentapetalae</taxon>
        <taxon>asterids</taxon>
        <taxon>lamiids</taxon>
        <taxon>Gentianales</taxon>
        <taxon>Rubiaceae</taxon>
        <taxon>Ixoroideae</taxon>
        <taxon>Gardenieae complex</taxon>
        <taxon>Bertiereae - Coffeeae clade</taxon>
        <taxon>Coffeeae</taxon>
        <taxon>Coffea</taxon>
    </lineage>
</organism>
<dbReference type="Pfam" id="PF00759">
    <property type="entry name" value="Glyco_hydro_9"/>
    <property type="match status" value="1"/>
</dbReference>
<keyword evidence="7 8" id="KW-0624">Polysaccharide degradation</keyword>
<comment type="similarity">
    <text evidence="2 8 9">Belongs to the glycosyl hydrolase 9 (cellulase E) family.</text>
</comment>
<dbReference type="EC" id="3.2.1.4" evidence="9"/>
<dbReference type="Gene3D" id="1.50.10.10">
    <property type="match status" value="1"/>
</dbReference>
<evidence type="ECO:0000256" key="7">
    <source>
        <dbReference type="ARBA" id="ARBA00023326"/>
    </source>
</evidence>
<reference evidence="12" key="1">
    <citation type="journal article" date="2014" name="Science">
        <title>The coffee genome provides insight into the convergent evolution of caffeine biosynthesis.</title>
        <authorList>
            <person name="Denoeud F."/>
            <person name="Carretero-Paulet L."/>
            <person name="Dereeper A."/>
            <person name="Droc G."/>
            <person name="Guyot R."/>
            <person name="Pietrella M."/>
            <person name="Zheng C."/>
            <person name="Alberti A."/>
            <person name="Anthony F."/>
            <person name="Aprea G."/>
            <person name="Aury J.M."/>
            <person name="Bento P."/>
            <person name="Bernard M."/>
            <person name="Bocs S."/>
            <person name="Campa C."/>
            <person name="Cenci A."/>
            <person name="Combes M.C."/>
            <person name="Crouzillat D."/>
            <person name="Da Silva C."/>
            <person name="Daddiego L."/>
            <person name="De Bellis F."/>
            <person name="Dussert S."/>
            <person name="Garsmeur O."/>
            <person name="Gayraud T."/>
            <person name="Guignon V."/>
            <person name="Jahn K."/>
            <person name="Jamilloux V."/>
            <person name="Joet T."/>
            <person name="Labadie K."/>
            <person name="Lan T."/>
            <person name="Leclercq J."/>
            <person name="Lepelley M."/>
            <person name="Leroy T."/>
            <person name="Li L.T."/>
            <person name="Librado P."/>
            <person name="Lopez L."/>
            <person name="Munoz A."/>
            <person name="Noel B."/>
            <person name="Pallavicini A."/>
            <person name="Perrotta G."/>
            <person name="Poncet V."/>
            <person name="Pot D."/>
            <person name="Priyono X."/>
            <person name="Rigoreau M."/>
            <person name="Rouard M."/>
            <person name="Rozas J."/>
            <person name="Tranchant-Dubreuil C."/>
            <person name="VanBuren R."/>
            <person name="Zhang Q."/>
            <person name="Andrade A.C."/>
            <person name="Argout X."/>
            <person name="Bertrand B."/>
            <person name="de Kochko A."/>
            <person name="Graziosi G."/>
            <person name="Henry R.J."/>
            <person name="Jayarama X."/>
            <person name="Ming R."/>
            <person name="Nagai C."/>
            <person name="Rounsley S."/>
            <person name="Sankoff D."/>
            <person name="Giuliano G."/>
            <person name="Albert V.A."/>
            <person name="Wincker P."/>
            <person name="Lashermes P."/>
        </authorList>
    </citation>
    <scope>NUCLEOTIDE SEQUENCE [LARGE SCALE GENOMIC DNA]</scope>
    <source>
        <strain evidence="12">cv. DH200-94</strain>
    </source>
</reference>
<dbReference type="InterPro" id="IPR001701">
    <property type="entry name" value="Glyco_hydro_9"/>
</dbReference>
<evidence type="ECO:0000313" key="11">
    <source>
        <dbReference type="EMBL" id="CDP09829.1"/>
    </source>
</evidence>
<feature type="active site" evidence="8">
    <location>
        <position position="433"/>
    </location>
</feature>
<dbReference type="InterPro" id="IPR018221">
    <property type="entry name" value="Glyco_hydro_9_His_AS"/>
</dbReference>
<evidence type="ECO:0000256" key="6">
    <source>
        <dbReference type="ARBA" id="ARBA00023295"/>
    </source>
</evidence>
<evidence type="ECO:0000256" key="4">
    <source>
        <dbReference type="ARBA" id="ARBA00023001"/>
    </source>
</evidence>
<comment type="catalytic activity">
    <reaction evidence="1 9">
        <text>Endohydrolysis of (1-&gt;4)-beta-D-glucosidic linkages in cellulose, lichenin and cereal beta-D-glucans.</text>
        <dbReference type="EC" id="3.2.1.4"/>
    </reaction>
</comment>
<dbReference type="OrthoDB" id="10257085at2759"/>
<evidence type="ECO:0000259" key="10">
    <source>
        <dbReference type="Pfam" id="PF00759"/>
    </source>
</evidence>
<dbReference type="STRING" id="49390.A0A068UNK7"/>
<keyword evidence="12" id="KW-1185">Reference proteome</keyword>
<dbReference type="SUPFAM" id="SSF48208">
    <property type="entry name" value="Six-hairpin glycosidases"/>
    <property type="match status" value="1"/>
</dbReference>
<keyword evidence="6 8" id="KW-0326">Glycosidase</keyword>